<dbReference type="EMBL" id="FODT01000006">
    <property type="protein sequence ID" value="SEO98991.1"/>
    <property type="molecule type" value="Genomic_DNA"/>
</dbReference>
<dbReference type="PANTHER" id="PTHR34584:SF1">
    <property type="entry name" value="NA(+)_H(+) ANTIPORTER SUBUNIT E1"/>
    <property type="match status" value="1"/>
</dbReference>
<dbReference type="AlphaFoldDB" id="A0A1H8U734"/>
<feature type="transmembrane region" description="Helical" evidence="7">
    <location>
        <begin position="12"/>
        <end position="40"/>
    </location>
</feature>
<evidence type="ECO:0000256" key="2">
    <source>
        <dbReference type="ARBA" id="ARBA00006228"/>
    </source>
</evidence>
<sequence>MMKVLPHPVLTLVIAAVFVALMNSVSLGNVLLGLVLGIVIPLFTSPYWPVRPTIRNPLMIVEYCAIVVWDIVVSNVQVAAWVLFRRSASLQSQFIVVPLDITSPEAIVLLAGTITMTPGTVSADLSADGSAILVHCLHTTDPAGAVAQIKTRYERRLQEIFG</sequence>
<keyword evidence="5 7" id="KW-1133">Transmembrane helix</keyword>
<evidence type="ECO:0000256" key="3">
    <source>
        <dbReference type="ARBA" id="ARBA00022475"/>
    </source>
</evidence>
<reference evidence="9" key="1">
    <citation type="submission" date="2016-10" db="EMBL/GenBank/DDBJ databases">
        <authorList>
            <person name="Varghese N."/>
            <person name="Submissions S."/>
        </authorList>
    </citation>
    <scope>NUCLEOTIDE SEQUENCE [LARGE SCALE GENOMIC DNA]</scope>
    <source>
        <strain evidence="9">DSM 123</strain>
    </source>
</reference>
<dbReference type="Proteomes" id="UP000199615">
    <property type="component" value="Unassembled WGS sequence"/>
</dbReference>
<organism evidence="8 9">
    <name type="scientific">Rhodopseudomonas pseudopalustris</name>
    <dbReference type="NCBI Taxonomy" id="1513892"/>
    <lineage>
        <taxon>Bacteria</taxon>
        <taxon>Pseudomonadati</taxon>
        <taxon>Pseudomonadota</taxon>
        <taxon>Alphaproteobacteria</taxon>
        <taxon>Hyphomicrobiales</taxon>
        <taxon>Nitrobacteraceae</taxon>
        <taxon>Rhodopseudomonas</taxon>
    </lineage>
</organism>
<evidence type="ECO:0000256" key="6">
    <source>
        <dbReference type="ARBA" id="ARBA00023136"/>
    </source>
</evidence>
<accession>A0A1H8U734</accession>
<dbReference type="GO" id="GO:0008324">
    <property type="term" value="F:monoatomic cation transmembrane transporter activity"/>
    <property type="evidence" value="ECO:0007669"/>
    <property type="project" value="InterPro"/>
</dbReference>
<dbReference type="PANTHER" id="PTHR34584">
    <property type="entry name" value="NA(+)/H(+) ANTIPORTER SUBUNIT E1"/>
    <property type="match status" value="1"/>
</dbReference>
<evidence type="ECO:0000256" key="7">
    <source>
        <dbReference type="SAM" id="Phobius"/>
    </source>
</evidence>
<comment type="subcellular location">
    <subcellularLocation>
        <location evidence="1">Cell membrane</location>
        <topology evidence="1">Multi-pass membrane protein</topology>
    </subcellularLocation>
</comment>
<dbReference type="InterPro" id="IPR002758">
    <property type="entry name" value="Cation_antiport_E"/>
</dbReference>
<keyword evidence="9" id="KW-1185">Reference proteome</keyword>
<dbReference type="PIRSF" id="PIRSF019239">
    <property type="entry name" value="MrpE"/>
    <property type="match status" value="1"/>
</dbReference>
<gene>
    <name evidence="8" type="ORF">SAMN05444123_106327</name>
</gene>
<keyword evidence="3" id="KW-1003">Cell membrane</keyword>
<protein>
    <submittedName>
        <fullName evidence="8">Multisubunit potassium/proton antiporter, PhaE subunit</fullName>
    </submittedName>
</protein>
<keyword evidence="6 7" id="KW-0472">Membrane</keyword>
<comment type="similarity">
    <text evidence="2">Belongs to the CPA3 antiporters (TC 2.A.63) subunit E family.</text>
</comment>
<evidence type="ECO:0000313" key="9">
    <source>
        <dbReference type="Proteomes" id="UP000199615"/>
    </source>
</evidence>
<dbReference type="Pfam" id="PF01899">
    <property type="entry name" value="MNHE"/>
    <property type="match status" value="1"/>
</dbReference>
<evidence type="ECO:0000313" key="8">
    <source>
        <dbReference type="EMBL" id="SEO98991.1"/>
    </source>
</evidence>
<evidence type="ECO:0000256" key="5">
    <source>
        <dbReference type="ARBA" id="ARBA00022989"/>
    </source>
</evidence>
<feature type="transmembrane region" description="Helical" evidence="7">
    <location>
        <begin position="60"/>
        <end position="84"/>
    </location>
</feature>
<proteinExistence type="inferred from homology"/>
<name>A0A1H8U734_9BRAD</name>
<dbReference type="GO" id="GO:0005886">
    <property type="term" value="C:plasma membrane"/>
    <property type="evidence" value="ECO:0007669"/>
    <property type="project" value="UniProtKB-SubCell"/>
</dbReference>
<dbReference type="OrthoDB" id="9807187at2"/>
<evidence type="ECO:0000256" key="1">
    <source>
        <dbReference type="ARBA" id="ARBA00004651"/>
    </source>
</evidence>
<evidence type="ECO:0000256" key="4">
    <source>
        <dbReference type="ARBA" id="ARBA00022692"/>
    </source>
</evidence>
<dbReference type="NCBIfam" id="NF006518">
    <property type="entry name" value="PRK08965.1-2"/>
    <property type="match status" value="1"/>
</dbReference>
<keyword evidence="4 7" id="KW-0812">Transmembrane</keyword>
<dbReference type="RefSeq" id="WP_092684577.1">
    <property type="nucleotide sequence ID" value="NZ_FODT01000006.1"/>
</dbReference>